<dbReference type="PhylomeDB" id="B3S7V3"/>
<keyword evidence="2" id="KW-0813">Transport</keyword>
<evidence type="ECO:0000256" key="9">
    <source>
        <dbReference type="SAM" id="MobiDB-lite"/>
    </source>
</evidence>
<feature type="compositionally biased region" description="Polar residues" evidence="9">
    <location>
        <begin position="493"/>
        <end position="508"/>
    </location>
</feature>
<dbReference type="CTD" id="6757540"/>
<evidence type="ECO:0000313" key="11">
    <source>
        <dbReference type="EMBL" id="EDV21360.1"/>
    </source>
</evidence>
<evidence type="ECO:0000256" key="5">
    <source>
        <dbReference type="ARBA" id="ARBA00022989"/>
    </source>
</evidence>
<comment type="subcellular location">
    <subcellularLocation>
        <location evidence="1">Cell membrane</location>
        <topology evidence="1">Multi-pass membrane protein</topology>
    </subcellularLocation>
</comment>
<evidence type="ECO:0000256" key="10">
    <source>
        <dbReference type="SAM" id="Phobius"/>
    </source>
</evidence>
<dbReference type="PANTHER" id="PTHR21444:SF15">
    <property type="entry name" value="RECEPTOR FOR RETINOL UPTAKE STRA6"/>
    <property type="match status" value="1"/>
</dbReference>
<dbReference type="AlphaFoldDB" id="B3S7V3"/>
<dbReference type="GO" id="GO:0038023">
    <property type="term" value="F:signaling receptor activity"/>
    <property type="evidence" value="ECO:0007669"/>
    <property type="project" value="InterPro"/>
</dbReference>
<feature type="region of interest" description="Disordered" evidence="9">
    <location>
        <begin position="493"/>
        <end position="551"/>
    </location>
</feature>
<organism evidence="11 12">
    <name type="scientific">Trichoplax adhaerens</name>
    <name type="common">Trichoplax reptans</name>
    <dbReference type="NCBI Taxonomy" id="10228"/>
    <lineage>
        <taxon>Eukaryota</taxon>
        <taxon>Metazoa</taxon>
        <taxon>Placozoa</taxon>
        <taxon>Uniplacotomia</taxon>
        <taxon>Trichoplacea</taxon>
        <taxon>Trichoplacidae</taxon>
        <taxon>Trichoplax</taxon>
    </lineage>
</organism>
<dbReference type="OrthoDB" id="2376984at2759"/>
<protein>
    <recommendedName>
        <fullName evidence="13">Receptor for retinol uptake STRA6</fullName>
    </recommendedName>
</protein>
<keyword evidence="12" id="KW-1185">Reference proteome</keyword>
<sequence length="551" mass="62941">MAFGASTTAVLALFTNQTFDRNYWVSVLLGIFIVFRVSVVYYPLFACLSSKFRLLGAVLGFLHSADIAAIHLLGVIYCPSFQSLGPYSNVVLNIPIFICLAWLECHFGYLIILAIYNHVKGITQKEKLRPFVHLQNYQFIHVKLLLKAAEESDFETEEEKKPNSVRAFLTKYLYKPKPPFVAIHFILCLGILFVIYCIIYPLEGVGSTWFLDFVIPIATCTILINIWQFLVSKYFFCQEHGNINALDNRRLYHNFDYFIFFYNVMCGFFSCLFRIGFDGYLGFLYVEHIHCHPVLVTFCEILLNKDFIKSSHDMKVAYYGGSDDEKWGNPRESEFKIRNIQAYNRWRVAVLLIRNKTLRKLRKGYLEELREIEKLEEEHHEDQAAIRRRKLSVNSLLDNVRRSNYDIANSVPAEANISNDVIHNTMEGSNESLATAKESSRQNSQIISNVKTAVAPLSPTGSSHGQSNDEIETVRQNIVLEVVDKKAQFSSLSNSMGELSGGVKTNTDSPKDENAARRRPPYPGVKSRHASNSTGNIARDHEGKEAREYLL</sequence>
<name>B3S7V3_TRIAD</name>
<keyword evidence="3" id="KW-1003">Cell membrane</keyword>
<feature type="transmembrane region" description="Helical" evidence="10">
    <location>
        <begin position="94"/>
        <end position="119"/>
    </location>
</feature>
<evidence type="ECO:0000256" key="6">
    <source>
        <dbReference type="ARBA" id="ARBA00023136"/>
    </source>
</evidence>
<evidence type="ECO:0000256" key="2">
    <source>
        <dbReference type="ARBA" id="ARBA00022448"/>
    </source>
</evidence>
<keyword evidence="4 10" id="KW-0812">Transmembrane</keyword>
<evidence type="ECO:0008006" key="13">
    <source>
        <dbReference type="Google" id="ProtNLM"/>
    </source>
</evidence>
<dbReference type="InParanoid" id="B3S7V3"/>
<dbReference type="RefSeq" id="XP_002116327.1">
    <property type="nucleotide sequence ID" value="XM_002116291.1"/>
</dbReference>
<feature type="coiled-coil region" evidence="8">
    <location>
        <begin position="355"/>
        <end position="385"/>
    </location>
</feature>
<dbReference type="EMBL" id="DS985254">
    <property type="protein sequence ID" value="EDV21360.1"/>
    <property type="molecule type" value="Genomic_DNA"/>
</dbReference>
<dbReference type="InterPro" id="IPR026612">
    <property type="entry name" value="STRA6-like"/>
</dbReference>
<evidence type="ECO:0000256" key="3">
    <source>
        <dbReference type="ARBA" id="ARBA00022475"/>
    </source>
</evidence>
<gene>
    <name evidence="11" type="ORF">TRIADDRAFT_60305</name>
</gene>
<dbReference type="eggNOG" id="ENOG502S0YY">
    <property type="taxonomic scope" value="Eukaryota"/>
</dbReference>
<feature type="transmembrane region" description="Helical" evidence="10">
    <location>
        <begin position="180"/>
        <end position="201"/>
    </location>
</feature>
<dbReference type="PANTHER" id="PTHR21444">
    <property type="entry name" value="COILED-COIL DOMAIN-CONTAINING PROTEIN 180"/>
    <property type="match status" value="1"/>
</dbReference>
<dbReference type="Proteomes" id="UP000009022">
    <property type="component" value="Unassembled WGS sequence"/>
</dbReference>
<dbReference type="HOGENOM" id="CLU_494627_0_0_1"/>
<proteinExistence type="predicted"/>
<evidence type="ECO:0000256" key="4">
    <source>
        <dbReference type="ARBA" id="ARBA00022692"/>
    </source>
</evidence>
<dbReference type="GO" id="GO:0034632">
    <property type="term" value="F:retinol transmembrane transporter activity"/>
    <property type="evidence" value="ECO:0007669"/>
    <property type="project" value="InterPro"/>
</dbReference>
<feature type="transmembrane region" description="Helical" evidence="10">
    <location>
        <begin position="54"/>
        <end position="74"/>
    </location>
</feature>
<feature type="transmembrane region" description="Helical" evidence="10">
    <location>
        <begin position="257"/>
        <end position="277"/>
    </location>
</feature>
<evidence type="ECO:0000313" key="12">
    <source>
        <dbReference type="Proteomes" id="UP000009022"/>
    </source>
</evidence>
<feature type="compositionally biased region" description="Basic and acidic residues" evidence="9">
    <location>
        <begin position="538"/>
        <end position="551"/>
    </location>
</feature>
<dbReference type="KEGG" id="tad:TRIADDRAFT_60305"/>
<reference evidence="11 12" key="1">
    <citation type="journal article" date="2008" name="Nature">
        <title>The Trichoplax genome and the nature of placozoans.</title>
        <authorList>
            <person name="Srivastava M."/>
            <person name="Begovic E."/>
            <person name="Chapman J."/>
            <person name="Putnam N.H."/>
            <person name="Hellsten U."/>
            <person name="Kawashima T."/>
            <person name="Kuo A."/>
            <person name="Mitros T."/>
            <person name="Salamov A."/>
            <person name="Carpenter M.L."/>
            <person name="Signorovitch A.Y."/>
            <person name="Moreno M.A."/>
            <person name="Kamm K."/>
            <person name="Grimwood J."/>
            <person name="Schmutz J."/>
            <person name="Shapiro H."/>
            <person name="Grigoriev I.V."/>
            <person name="Buss L.W."/>
            <person name="Schierwater B."/>
            <person name="Dellaporta S.L."/>
            <person name="Rokhsar D.S."/>
        </authorList>
    </citation>
    <scope>NUCLEOTIDE SEQUENCE [LARGE SCALE GENOMIC DNA]</scope>
    <source>
        <strain evidence="11 12">Grell-BS-1999</strain>
    </source>
</reference>
<keyword evidence="5 10" id="KW-1133">Transmembrane helix</keyword>
<dbReference type="STRING" id="10228.B3S7V3"/>
<keyword evidence="7" id="KW-0675">Receptor</keyword>
<feature type="transmembrane region" description="Helical" evidence="10">
    <location>
        <begin position="213"/>
        <end position="236"/>
    </location>
</feature>
<dbReference type="Pfam" id="PF14752">
    <property type="entry name" value="RBP_receptor"/>
    <property type="match status" value="3"/>
</dbReference>
<keyword evidence="8" id="KW-0175">Coiled coil</keyword>
<dbReference type="GO" id="GO:0071939">
    <property type="term" value="P:vitamin A import into cell"/>
    <property type="evidence" value="ECO:0000318"/>
    <property type="project" value="GO_Central"/>
</dbReference>
<keyword evidence="6 10" id="KW-0472">Membrane</keyword>
<dbReference type="GeneID" id="6757540"/>
<evidence type="ECO:0000256" key="1">
    <source>
        <dbReference type="ARBA" id="ARBA00004651"/>
    </source>
</evidence>
<feature type="transmembrane region" description="Helical" evidence="10">
    <location>
        <begin position="23"/>
        <end position="42"/>
    </location>
</feature>
<dbReference type="GO" id="GO:0005886">
    <property type="term" value="C:plasma membrane"/>
    <property type="evidence" value="ECO:0000318"/>
    <property type="project" value="GO_Central"/>
</dbReference>
<evidence type="ECO:0000256" key="8">
    <source>
        <dbReference type="SAM" id="Coils"/>
    </source>
</evidence>
<evidence type="ECO:0000256" key="7">
    <source>
        <dbReference type="ARBA" id="ARBA00023170"/>
    </source>
</evidence>
<accession>B3S7V3</accession>